<keyword evidence="4" id="KW-1185">Reference proteome</keyword>
<dbReference type="AlphaFoldDB" id="A0A9W4TR62"/>
<dbReference type="InterPro" id="IPR018803">
    <property type="entry name" value="Ish1/Msc1-like"/>
</dbReference>
<comment type="caution">
    <text evidence="3">The sequence shown here is derived from an EMBL/GenBank/DDBJ whole genome shotgun (WGS) entry which is preliminary data.</text>
</comment>
<keyword evidence="2" id="KW-0732">Signal</keyword>
<proteinExistence type="predicted"/>
<evidence type="ECO:0000256" key="1">
    <source>
        <dbReference type="SAM" id="Coils"/>
    </source>
</evidence>
<feature type="chain" id="PRO_5040762457" description="Meiotic sister chromatid recombination protein 1" evidence="2">
    <location>
        <begin position="20"/>
        <end position="946"/>
    </location>
</feature>
<evidence type="ECO:0000313" key="4">
    <source>
        <dbReference type="Proteomes" id="UP001152885"/>
    </source>
</evidence>
<organism evidence="3 4">
    <name type="scientific">Candida verbasci</name>
    <dbReference type="NCBI Taxonomy" id="1227364"/>
    <lineage>
        <taxon>Eukaryota</taxon>
        <taxon>Fungi</taxon>
        <taxon>Dikarya</taxon>
        <taxon>Ascomycota</taxon>
        <taxon>Saccharomycotina</taxon>
        <taxon>Pichiomycetes</taxon>
        <taxon>Debaryomycetaceae</taxon>
        <taxon>Candida/Lodderomyces clade</taxon>
        <taxon>Candida</taxon>
    </lineage>
</organism>
<dbReference type="EMBL" id="CANTUO010000001">
    <property type="protein sequence ID" value="CAI5756171.1"/>
    <property type="molecule type" value="Genomic_DNA"/>
</dbReference>
<accession>A0A9W4TR62</accession>
<dbReference type="Pfam" id="PF10281">
    <property type="entry name" value="Ish1"/>
    <property type="match status" value="2"/>
</dbReference>
<gene>
    <name evidence="3" type="ORF">CANVERA_P0689</name>
</gene>
<feature type="signal peptide" evidence="2">
    <location>
        <begin position="1"/>
        <end position="19"/>
    </location>
</feature>
<reference evidence="3" key="1">
    <citation type="submission" date="2022-12" db="EMBL/GenBank/DDBJ databases">
        <authorList>
            <person name="Brejova B."/>
        </authorList>
    </citation>
    <scope>NUCLEOTIDE SEQUENCE</scope>
</reference>
<dbReference type="OrthoDB" id="2527403at2759"/>
<feature type="coiled-coil region" evidence="1">
    <location>
        <begin position="575"/>
        <end position="635"/>
    </location>
</feature>
<evidence type="ECO:0000313" key="3">
    <source>
        <dbReference type="EMBL" id="CAI5756171.1"/>
    </source>
</evidence>
<dbReference type="Proteomes" id="UP001152885">
    <property type="component" value="Unassembled WGS sequence"/>
</dbReference>
<protein>
    <recommendedName>
        <fullName evidence="5">Meiotic sister chromatid recombination protein 1</fullName>
    </recommendedName>
</protein>
<sequence>MLPSLIYCWLLLFIPFGLSVSNNNNNNNKNNNFNPTDFNQWSNNDLTEFLRDRKIEINKKWDNSKLISLAENELKNLQSNFKSTKDQIDKLIEPKNSNLEDYLNFNYLFNNHKDKKNQQKKQYYKDYIFNSWNLNNVQNFAKKNGIKIDKNDQKFQIIDKIKDSFDQLVKKNSGSNYYPGDWLYNSWSIKDLQQWLKEYQIEFNPNSKKDELISQVKKYNYQVQESLEDSKNSLFNSLNLFDKTIFDKTGQIKDDFFETWSYSQLREWLYLHGFIDTKPDVYVKDLSKDNLIQTAKQYKNYLLDDIHQWLNDTEKNSYVPWLQKGNNKNKKNNVINDTFLLNIQNWSKDKLREFLNVRQIPYSIFTTKSQLIELVKKHKFDPVHSDETIAWILKSNDDESKQSLISWLKEQGQNIEGDLASLFKSTYLKFGSGLNNVDSQIRLHKPNVNEYKIYLEKNLDPKKYEQLTDEKIETGFQIVEGYFNKASEIAKSQFSDKKYEIDQALQDIEDASYEYSVQFLDQAHTGKKQISQFVKDAQLASEQFVKSLTGKLIKDWENVSNGVQRKISEWWFQSNKELNKGIDQTNQKILNLKNDANEAIEKGTDQLNEKYKAVEKDAKEKLAAAKKESEKLAKDFSKKTGEAYDEAAKVASEKYEEAKQYGGKKLSEAAAAGGELYEEGKVKAGEYYDEASKIASQKYDEAVTAGGAYYDEASKLAAQRYDEGKTKASELYEQGKKIGDQKYKEGKVKAGEYYDEASKIASQKYDEGKVAAGDYYDQAKEVGGQKYEEAKKIGGQKYDEALKVGDKHYVNLKYRIKDLYYNLYTTILYYTGFINYENLNKSIDYTNEKIGESFDTIFNILSNADLKSYLQSFGYNYKWLSKLNRKQLIKLAEAQNKVFHGYDTNFDKSIGDIIKDTTDEVQYKLGLKKKPESFAEKLKSFLLHIW</sequence>
<name>A0A9W4TR62_9ASCO</name>
<evidence type="ECO:0008006" key="5">
    <source>
        <dbReference type="Google" id="ProtNLM"/>
    </source>
</evidence>
<evidence type="ECO:0000256" key="2">
    <source>
        <dbReference type="SAM" id="SignalP"/>
    </source>
</evidence>
<keyword evidence="1" id="KW-0175">Coiled coil</keyword>